<organism evidence="2 3">
    <name type="scientific">Corynebacterium xerosis</name>
    <dbReference type="NCBI Taxonomy" id="1725"/>
    <lineage>
        <taxon>Bacteria</taxon>
        <taxon>Bacillati</taxon>
        <taxon>Actinomycetota</taxon>
        <taxon>Actinomycetes</taxon>
        <taxon>Mycobacteriales</taxon>
        <taxon>Corynebacteriaceae</taxon>
        <taxon>Corynebacterium</taxon>
    </lineage>
</organism>
<reference evidence="2 3" key="1">
    <citation type="submission" date="2017-09" db="EMBL/GenBank/DDBJ databases">
        <title>Bacterial strain isolated from the female urinary microbiota.</title>
        <authorList>
            <person name="Thomas-White K."/>
            <person name="Kumar N."/>
            <person name="Forster S."/>
            <person name="Putonti C."/>
            <person name="Lawley T."/>
            <person name="Wolfe A.J."/>
        </authorList>
    </citation>
    <scope>NUCLEOTIDE SEQUENCE [LARGE SCALE GENOMIC DNA]</scope>
    <source>
        <strain evidence="2 3">UMB0908</strain>
    </source>
</reference>
<protein>
    <recommendedName>
        <fullName evidence="4">Phage portal protein</fullName>
    </recommendedName>
</protein>
<accession>A0A2N6T285</accession>
<evidence type="ECO:0000313" key="3">
    <source>
        <dbReference type="Proteomes" id="UP000235363"/>
    </source>
</evidence>
<dbReference type="AlphaFoldDB" id="A0A2N6T285"/>
<dbReference type="RefSeq" id="WP_102211775.1">
    <property type="nucleotide sequence ID" value="NZ_PNHF01000001.1"/>
</dbReference>
<evidence type="ECO:0000256" key="1">
    <source>
        <dbReference type="SAM" id="MobiDB-lite"/>
    </source>
</evidence>
<dbReference type="Proteomes" id="UP000235363">
    <property type="component" value="Unassembled WGS sequence"/>
</dbReference>
<dbReference type="EMBL" id="PNHF01000001">
    <property type="protein sequence ID" value="PMC63416.1"/>
    <property type="molecule type" value="Genomic_DNA"/>
</dbReference>
<proteinExistence type="predicted"/>
<name>A0A2N6T285_9CORY</name>
<comment type="caution">
    <text evidence="2">The sequence shown here is derived from an EMBL/GenBank/DDBJ whole genome shotgun (WGS) entry which is preliminary data.</text>
</comment>
<evidence type="ECO:0008006" key="4">
    <source>
        <dbReference type="Google" id="ProtNLM"/>
    </source>
</evidence>
<sequence length="497" mass="52233">MPRVARRPITGAELASPALVAAATPVKTGNSTKKVAEATGWKKEAWDFYDTVGELSYVCDWLGDALSRARLIASDIADDGRPTGTTDDTTVASIVADIAGGPAGQSTMLGRLATNLTIVGEAWVAIITRHLDTGSVEEWHILSADEMTTRGSEILLTLGDDTSHVFNPDVDLLTRVHIPHPRNARESAAATRSALEPLRELAGTAASIRGATRSRLAGNGILLLPQEISMPMAAPPTGDPDAPGLPAPEQPVMEDRQVTAQDVMGQLQQVMTMAIQDPSSAAAMVPIILKAPGEHLDKVRHITLESEVTEMSLRTRDSAIRRLALSLKVPPEMLLGLSTGNHWTAYQIDASAVNTHVVPMLTVICDALTDAVLRPLLARAGHKDPNAVTIWFDVSDLANGASRTENAVAAFDRGAISAVTLRQSLGFGDDDAPSDEMSDSEKRALAIQMVSKAPSLLPLLAPVLGIPIDTSVVPAATGTPPAPAGLPSQGTPDGGPK</sequence>
<feature type="region of interest" description="Disordered" evidence="1">
    <location>
        <begin position="476"/>
        <end position="497"/>
    </location>
</feature>
<gene>
    <name evidence="2" type="ORF">CJ204_00930</name>
</gene>
<evidence type="ECO:0000313" key="2">
    <source>
        <dbReference type="EMBL" id="PMC63416.1"/>
    </source>
</evidence>